<evidence type="ECO:0000313" key="1">
    <source>
        <dbReference type="EMBL" id="ACF46225.1"/>
    </source>
</evidence>
<keyword evidence="2" id="KW-1185">Reference proteome</keyword>
<gene>
    <name evidence="1" type="ordered locus">Paes_1196</name>
</gene>
<dbReference type="EMBL" id="CP001108">
    <property type="protein sequence ID" value="ACF46225.1"/>
    <property type="molecule type" value="Genomic_DNA"/>
</dbReference>
<accession>B4S838</accession>
<dbReference type="HOGENOM" id="CLU_996360_0_0_10"/>
<reference evidence="1" key="1">
    <citation type="submission" date="2008-06" db="EMBL/GenBank/DDBJ databases">
        <title>Complete sequence of chromosome of Prosthecochloris aestuarii DSM 271.</title>
        <authorList>
            <consortium name="US DOE Joint Genome Institute"/>
            <person name="Lucas S."/>
            <person name="Copeland A."/>
            <person name="Lapidus A."/>
            <person name="Glavina del Rio T."/>
            <person name="Dalin E."/>
            <person name="Tice H."/>
            <person name="Bruce D."/>
            <person name="Goodwin L."/>
            <person name="Pitluck S."/>
            <person name="Schmutz J."/>
            <person name="Larimer F."/>
            <person name="Land M."/>
            <person name="Hauser L."/>
            <person name="Kyrpides N."/>
            <person name="Anderson I."/>
            <person name="Liu Z."/>
            <person name="Li T."/>
            <person name="Zhao F."/>
            <person name="Overmann J."/>
            <person name="Bryant D.A."/>
            <person name="Richardson P."/>
        </authorList>
    </citation>
    <scope>NUCLEOTIDE SEQUENCE [LARGE SCALE GENOMIC DNA]</scope>
    <source>
        <strain evidence="1">DSM 271</strain>
    </source>
</reference>
<organism evidence="1 2">
    <name type="scientific">Prosthecochloris aestuarii (strain DSM 271 / SK 413)</name>
    <dbReference type="NCBI Taxonomy" id="290512"/>
    <lineage>
        <taxon>Bacteria</taxon>
        <taxon>Pseudomonadati</taxon>
        <taxon>Chlorobiota</taxon>
        <taxon>Chlorobiia</taxon>
        <taxon>Chlorobiales</taxon>
        <taxon>Chlorobiaceae</taxon>
        <taxon>Prosthecochloris</taxon>
    </lineage>
</organism>
<protein>
    <recommendedName>
        <fullName evidence="3">DUF4292 domain-containing protein</fullName>
    </recommendedName>
</protein>
<proteinExistence type="predicted"/>
<dbReference type="eggNOG" id="ENOG5032VSN">
    <property type="taxonomic scope" value="Bacteria"/>
</dbReference>
<dbReference type="Proteomes" id="UP000002725">
    <property type="component" value="Chromosome"/>
</dbReference>
<dbReference type="PROSITE" id="PS51257">
    <property type="entry name" value="PROKAR_LIPOPROTEIN"/>
    <property type="match status" value="1"/>
</dbReference>
<dbReference type="RefSeq" id="WP_012505760.1">
    <property type="nucleotide sequence ID" value="NC_011059.1"/>
</dbReference>
<dbReference type="Pfam" id="PF14125">
    <property type="entry name" value="DUF4292"/>
    <property type="match status" value="1"/>
</dbReference>
<dbReference type="AlphaFoldDB" id="B4S838"/>
<dbReference type="KEGG" id="paa:Paes_1196"/>
<name>B4S838_PROA2</name>
<evidence type="ECO:0000313" key="2">
    <source>
        <dbReference type="Proteomes" id="UP000002725"/>
    </source>
</evidence>
<sequence length="284" mass="32388">MNQIRTFFVVICISFLAGCAEFRTVTEQDWPSESAGLTPELALLYREVAISSSALHSLDGYADIWIKTPRRQERVYSNIQLKRSEDMRIIISAGILGWPVADMLFRTDSLFVHDMLNNRLLVGRNTPDNMEKILGMRSGYEFLSDALFGVVRLQEPLRAIESVKTGAGKVSYTIRTASGKQEVLVDPLTKTIEALQVYDRSERLVIEMHFRRFMTSRVAGASVTLPREIELALYDQRLEGNGAHEMVIVYDERQLNPEGFTIRYRVPEKARVVNLDRVGILPWM</sequence>
<dbReference type="InterPro" id="IPR025634">
    <property type="entry name" value="DUF4292"/>
</dbReference>
<evidence type="ECO:0008006" key="3">
    <source>
        <dbReference type="Google" id="ProtNLM"/>
    </source>
</evidence>